<reference evidence="4" key="2">
    <citation type="submission" date="2019-09" db="EMBL/GenBank/DDBJ databases">
        <authorList>
            <consortium name="NCBI Pathogen Detection Project"/>
        </authorList>
    </citation>
    <scope>NUCLEOTIDE SEQUENCE</scope>
    <source>
        <strain evidence="4">EC00608</strain>
    </source>
</reference>
<dbReference type="Pfam" id="PF13414">
    <property type="entry name" value="TPR_11"/>
    <property type="match status" value="1"/>
</dbReference>
<dbReference type="InterPro" id="IPR019734">
    <property type="entry name" value="TPR_rpt"/>
</dbReference>
<dbReference type="InterPro" id="IPR052346">
    <property type="entry name" value="O-mannosyl-transferase_TMTC"/>
</dbReference>
<gene>
    <name evidence="4" type="ORF">HL603_05405</name>
</gene>
<dbReference type="PANTHER" id="PTHR44227">
    <property type="match status" value="1"/>
</dbReference>
<dbReference type="InterPro" id="IPR013105">
    <property type="entry name" value="TPR_2"/>
</dbReference>
<dbReference type="InterPro" id="IPR011990">
    <property type="entry name" value="TPR-like_helical_dom_sf"/>
</dbReference>
<dbReference type="EMBL" id="DABGZQ010000009">
    <property type="protein sequence ID" value="HAJ0934773.1"/>
    <property type="molecule type" value="Genomic_DNA"/>
</dbReference>
<name>A0A7A6R0G2_ECOLX</name>
<evidence type="ECO:0000313" key="4">
    <source>
        <dbReference type="EMBL" id="HAJ0934773.1"/>
    </source>
</evidence>
<feature type="non-terminal residue" evidence="4">
    <location>
        <position position="358"/>
    </location>
</feature>
<dbReference type="PROSITE" id="PS50005">
    <property type="entry name" value="TPR"/>
    <property type="match status" value="3"/>
</dbReference>
<dbReference type="SMART" id="SM00028">
    <property type="entry name" value="TPR"/>
    <property type="match status" value="7"/>
</dbReference>
<dbReference type="PANTHER" id="PTHR44227:SF3">
    <property type="entry name" value="PROTEIN O-MANNOSYL-TRANSFERASE TMTC4"/>
    <property type="match status" value="1"/>
</dbReference>
<dbReference type="Gene3D" id="1.25.40.10">
    <property type="entry name" value="Tetratricopeptide repeat domain"/>
    <property type="match status" value="3"/>
</dbReference>
<proteinExistence type="predicted"/>
<sequence>MLLTKLAKKICQSKEYINGISLYKKKEWEKALLFFEKSIIKKTKHAESYFKAGICNLKLHRYEEAFKYISKALELEPSNIQWKEQLEQCARHLDKLNNHMVSKSSTEEDLLREKLNTDFNNPKLHDRLAEVLHKKGRWWQEVDTLKNAIKLDPSIPERYFKLGTALEKMGRFNEASIYYKKGLEFNKKHDAIWYYALGYSLESDETNNVENVRSSKIAYATAISLDKKLNSNKFGIGAFHQYKGRWAKAIDAYEKHTSINPLCAELYYRLGLSYDRCYQWDKAAENYRKALSLDENHPYWHYRLGFVLERSQKYLDAAVAYQFAAQSNIKHISIWYYRSGYAYAKANKYRQSCEMYIK</sequence>
<reference evidence="4" key="1">
    <citation type="journal article" date="2018" name="Genome Biol.">
        <title>SKESA: strategic k-mer extension for scrupulous assemblies.</title>
        <authorList>
            <person name="Souvorov A."/>
            <person name="Agarwala R."/>
            <person name="Lipman D.J."/>
        </authorList>
    </citation>
    <scope>NUCLEOTIDE SEQUENCE</scope>
    <source>
        <strain evidence="4">EC00608</strain>
    </source>
</reference>
<feature type="repeat" description="TPR" evidence="3">
    <location>
        <begin position="46"/>
        <end position="79"/>
    </location>
</feature>
<organism evidence="4">
    <name type="scientific">Escherichia coli</name>
    <dbReference type="NCBI Taxonomy" id="562"/>
    <lineage>
        <taxon>Bacteria</taxon>
        <taxon>Pseudomonadati</taxon>
        <taxon>Pseudomonadota</taxon>
        <taxon>Gammaproteobacteria</taxon>
        <taxon>Enterobacterales</taxon>
        <taxon>Enterobacteriaceae</taxon>
        <taxon>Escherichia</taxon>
    </lineage>
</organism>
<evidence type="ECO:0000256" key="1">
    <source>
        <dbReference type="ARBA" id="ARBA00022737"/>
    </source>
</evidence>
<keyword evidence="2 3" id="KW-0802">TPR repeat</keyword>
<dbReference type="SUPFAM" id="SSF48452">
    <property type="entry name" value="TPR-like"/>
    <property type="match status" value="2"/>
</dbReference>
<protein>
    <submittedName>
        <fullName evidence="4">Tetratricopeptide repeat protein</fullName>
    </submittedName>
</protein>
<dbReference type="PROSITE" id="PS50293">
    <property type="entry name" value="TPR_REGION"/>
    <property type="match status" value="2"/>
</dbReference>
<keyword evidence="1" id="KW-0677">Repeat</keyword>
<feature type="repeat" description="TPR" evidence="3">
    <location>
        <begin position="156"/>
        <end position="189"/>
    </location>
</feature>
<evidence type="ECO:0000256" key="2">
    <source>
        <dbReference type="ARBA" id="ARBA00022803"/>
    </source>
</evidence>
<evidence type="ECO:0000256" key="3">
    <source>
        <dbReference type="PROSITE-ProRule" id="PRU00339"/>
    </source>
</evidence>
<comment type="caution">
    <text evidence="4">The sequence shown here is derived from an EMBL/GenBank/DDBJ whole genome shotgun (WGS) entry which is preliminary data.</text>
</comment>
<dbReference type="AlphaFoldDB" id="A0A7A6R0G2"/>
<accession>A0A7A6R0G2</accession>
<dbReference type="Pfam" id="PF13181">
    <property type="entry name" value="TPR_8"/>
    <property type="match status" value="1"/>
</dbReference>
<feature type="repeat" description="TPR" evidence="3">
    <location>
        <begin position="264"/>
        <end position="297"/>
    </location>
</feature>
<dbReference type="Pfam" id="PF07719">
    <property type="entry name" value="TPR_2"/>
    <property type="match status" value="1"/>
</dbReference>